<dbReference type="KEGG" id="yli:2911026"/>
<organism evidence="13 14">
    <name type="scientific">Yarrowia lipolytica</name>
    <name type="common">Candida lipolytica</name>
    <dbReference type="NCBI Taxonomy" id="4952"/>
    <lineage>
        <taxon>Eukaryota</taxon>
        <taxon>Fungi</taxon>
        <taxon>Dikarya</taxon>
        <taxon>Ascomycota</taxon>
        <taxon>Saccharomycotina</taxon>
        <taxon>Dipodascomycetes</taxon>
        <taxon>Dipodascales</taxon>
        <taxon>Dipodascales incertae sedis</taxon>
        <taxon>Yarrowia</taxon>
    </lineage>
</organism>
<evidence type="ECO:0000256" key="8">
    <source>
        <dbReference type="ARBA" id="ARBA00023242"/>
    </source>
</evidence>
<evidence type="ECO:0000256" key="4">
    <source>
        <dbReference type="ARBA" id="ARBA00022679"/>
    </source>
</evidence>
<keyword evidence="7 10" id="KW-0496">Mitochondrion</keyword>
<dbReference type="EMBL" id="CP017556">
    <property type="protein sequence ID" value="AOW03622.1"/>
    <property type="molecule type" value="Genomic_DNA"/>
</dbReference>
<dbReference type="GO" id="GO:0070901">
    <property type="term" value="P:mitochondrial tRNA methylation"/>
    <property type="evidence" value="ECO:0007669"/>
    <property type="project" value="EnsemblFungi"/>
</dbReference>
<feature type="region of interest" description="Disordered" evidence="11">
    <location>
        <begin position="267"/>
        <end position="291"/>
    </location>
</feature>
<feature type="domain" description="SAM-dependent methyltransferase TRM5/TYW2-type" evidence="12">
    <location>
        <begin position="164"/>
        <end position="497"/>
    </location>
</feature>
<protein>
    <recommendedName>
        <fullName evidence="10">tRNA (guanine(37)-N1)-methyltransferase</fullName>
        <ecNumber evidence="10">2.1.1.228</ecNumber>
    </recommendedName>
    <alternativeName>
        <fullName evidence="10">M1G-methyltransferase</fullName>
    </alternativeName>
    <alternativeName>
        <fullName evidence="10">tRNA [GM37] methyltransferase</fullName>
    </alternativeName>
    <alternativeName>
        <fullName evidence="10">tRNA methyltransferase 5</fullName>
    </alternativeName>
</protein>
<feature type="compositionally biased region" description="Basic and acidic residues" evidence="11">
    <location>
        <begin position="267"/>
        <end position="284"/>
    </location>
</feature>
<evidence type="ECO:0000259" key="12">
    <source>
        <dbReference type="PROSITE" id="PS51684"/>
    </source>
</evidence>
<evidence type="ECO:0000256" key="2">
    <source>
        <dbReference type="ARBA" id="ARBA00022490"/>
    </source>
</evidence>
<dbReference type="GO" id="GO:0005634">
    <property type="term" value="C:nucleus"/>
    <property type="evidence" value="ECO:0007669"/>
    <property type="project" value="UniProtKB-SubCell"/>
</dbReference>
<dbReference type="InterPro" id="IPR030382">
    <property type="entry name" value="MeTrfase_TRM5/TYW2"/>
</dbReference>
<name>A0A1H6PV83_YARLL</name>
<dbReference type="HAMAP" id="MF_03152">
    <property type="entry name" value="TRM5"/>
    <property type="match status" value="1"/>
</dbReference>
<evidence type="ECO:0000256" key="10">
    <source>
        <dbReference type="HAMAP-Rule" id="MF_03152"/>
    </source>
</evidence>
<dbReference type="SUPFAM" id="SSF53335">
    <property type="entry name" value="S-adenosyl-L-methionine-dependent methyltransferases"/>
    <property type="match status" value="1"/>
</dbReference>
<evidence type="ECO:0000256" key="9">
    <source>
        <dbReference type="ARBA" id="ARBA00047783"/>
    </source>
</evidence>
<keyword evidence="2 10" id="KW-0963">Cytoplasm</keyword>
<dbReference type="GO" id="GO:0052906">
    <property type="term" value="F:tRNA (guanine(37)-N1)-methyltransferase activity"/>
    <property type="evidence" value="ECO:0007669"/>
    <property type="project" value="UniProtKB-UniRule"/>
</dbReference>
<dbReference type="EC" id="2.1.1.228" evidence="10"/>
<feature type="binding site" evidence="10">
    <location>
        <begin position="351"/>
        <end position="352"/>
    </location>
    <ligand>
        <name>S-adenosyl-L-methionine</name>
        <dbReference type="ChEBI" id="CHEBI:59789"/>
    </ligand>
</feature>
<dbReference type="AlphaFoldDB" id="A0A1H6PV83"/>
<evidence type="ECO:0000256" key="11">
    <source>
        <dbReference type="SAM" id="MobiDB-lite"/>
    </source>
</evidence>
<keyword evidence="8 10" id="KW-0539">Nucleus</keyword>
<evidence type="ECO:0000256" key="3">
    <source>
        <dbReference type="ARBA" id="ARBA00022603"/>
    </source>
</evidence>
<dbReference type="FunFam" id="3.30.300.110:FF:000001">
    <property type="entry name" value="tRNA (guanine(37)-N1)-methyltransferase"/>
    <property type="match status" value="1"/>
</dbReference>
<dbReference type="Proteomes" id="UP000182444">
    <property type="component" value="Chromosome 1D"/>
</dbReference>
<dbReference type="Pfam" id="PF25133">
    <property type="entry name" value="TYW2_N_2"/>
    <property type="match status" value="1"/>
</dbReference>
<evidence type="ECO:0000256" key="6">
    <source>
        <dbReference type="ARBA" id="ARBA00022694"/>
    </source>
</evidence>
<dbReference type="PANTHER" id="PTHR23245:SF36">
    <property type="entry name" value="TRNA (GUANINE(37)-N1)-METHYLTRANSFERASE"/>
    <property type="match status" value="1"/>
</dbReference>
<feature type="binding site" evidence="10">
    <location>
        <begin position="323"/>
        <end position="324"/>
    </location>
    <ligand>
        <name>S-adenosyl-L-methionine</name>
        <dbReference type="ChEBI" id="CHEBI:59789"/>
    </ligand>
</feature>
<dbReference type="VEuPathDB" id="FungiDB:YALI1_D07118g"/>
<dbReference type="PANTHER" id="PTHR23245">
    <property type="entry name" value="TRNA METHYLTRANSFERASE"/>
    <property type="match status" value="1"/>
</dbReference>
<dbReference type="InterPro" id="IPR056744">
    <property type="entry name" value="TRM5/TYW2-like_N"/>
</dbReference>
<dbReference type="InterPro" id="IPR025792">
    <property type="entry name" value="tRNA_Gua_MeTrfase_euk"/>
</dbReference>
<dbReference type="Gene3D" id="3.30.300.110">
    <property type="entry name" value="Met-10+ protein-like domains"/>
    <property type="match status" value="1"/>
</dbReference>
<evidence type="ECO:0000256" key="7">
    <source>
        <dbReference type="ARBA" id="ARBA00023128"/>
    </source>
</evidence>
<dbReference type="GO" id="GO:0002939">
    <property type="term" value="P:tRNA N1-guanine methylation"/>
    <property type="evidence" value="ECO:0007669"/>
    <property type="project" value="EnsemblFungi"/>
</dbReference>
<gene>
    <name evidence="10" type="primary">TRM5</name>
    <name evidence="13" type="ORF">YALI1_D07118g</name>
</gene>
<keyword evidence="5 10" id="KW-0949">S-adenosyl-L-methionine</keyword>
<comment type="subcellular location">
    <subcellularLocation>
        <location evidence="10">Mitochondrion matrix</location>
    </subcellularLocation>
    <subcellularLocation>
        <location evidence="10">Nucleus</location>
    </subcellularLocation>
    <subcellularLocation>
        <location evidence="10">Cytoplasm</location>
    </subcellularLocation>
    <text evidence="10">Predominantly in the mitochondria and in the nucleus.</text>
</comment>
<accession>A0A1H6PV83</accession>
<keyword evidence="4 10" id="KW-0808">Transferase</keyword>
<dbReference type="GO" id="GO:0005759">
    <property type="term" value="C:mitochondrial matrix"/>
    <property type="evidence" value="ECO:0007669"/>
    <property type="project" value="UniProtKB-SubCell"/>
</dbReference>
<evidence type="ECO:0000256" key="5">
    <source>
        <dbReference type="ARBA" id="ARBA00022691"/>
    </source>
</evidence>
<keyword evidence="3 10" id="KW-0489">Methyltransferase</keyword>
<keyword evidence="6 10" id="KW-0819">tRNA processing</keyword>
<dbReference type="eggNOG" id="KOG2078">
    <property type="taxonomic scope" value="Eukaryota"/>
</dbReference>
<dbReference type="InterPro" id="IPR029063">
    <property type="entry name" value="SAM-dependent_MTases_sf"/>
</dbReference>
<comment type="function">
    <text evidence="10">Specifically methylates the N1 position of guanosine-37 in various cytoplasmic and mitochondrial tRNAs. Methylation is not dependent on the nature of the nucleoside 5' of the target nucleoside. This is the first step in the biosynthesis of wybutosine (yW), a modified base adjacent to the anticodon of tRNAs and required for accurate decoding.</text>
</comment>
<evidence type="ECO:0000313" key="13">
    <source>
        <dbReference type="EMBL" id="AOW03622.1"/>
    </source>
</evidence>
<comment type="subunit">
    <text evidence="10">Monomer.</text>
</comment>
<dbReference type="Pfam" id="PF02475">
    <property type="entry name" value="TRM5-TYW2_MTfase"/>
    <property type="match status" value="1"/>
</dbReference>
<sequence length="508" mass="58620">MKFNFWKGLWKPKSLTPTLSHRLYRRMYTPQPPLNREMTVLDRSKFTVSLNLALAKFPDPKYIAQFAKECKADILQLRSINHVQKTDDNGRAVLLRHDLDLEGGEDVASKVMSQLSPRGKELLTEAQADITKIVKDLDYDFWRADEIFYSVLPVTEKDEIPSGFSMVGHVAHLNLRSEWKDYDRLIGQVILDKNPRVKTVVNKVDSIDTKFRTFKMDVLAGEDNTEVEQHESGCRFQFDFAKVYWNSRLHTEHDRLVSLFRGEASSRERKQQERAKRENHEKSTETAVEPDNTPATAVCDVFAGVGPFAVPSGRTSLFVMANDLNPYSYEALEHNVKLNKVSEYVKCFNLDGAEYVQQSMKLLDEHRRTQPTINPVQVRKRKAGQPVVKQDIPNHYSHYVMNLPDSAIEFLWSFKGLYTTVDGLSQDTPLPHVHVHCFHKWEAGEEEPSKEETKAALLERVYKQIDVRLDPNEVGMHWVRKVSPKKDMFCISFELPKEVAWAPQVNKE</sequence>
<comment type="catalytic activity">
    <reaction evidence="9 10">
        <text>guanosine(37) in tRNA + S-adenosyl-L-methionine = N(1)-methylguanosine(37) in tRNA + S-adenosyl-L-homocysteine + H(+)</text>
        <dbReference type="Rhea" id="RHEA:36899"/>
        <dbReference type="Rhea" id="RHEA-COMP:10145"/>
        <dbReference type="Rhea" id="RHEA-COMP:10147"/>
        <dbReference type="ChEBI" id="CHEBI:15378"/>
        <dbReference type="ChEBI" id="CHEBI:57856"/>
        <dbReference type="ChEBI" id="CHEBI:59789"/>
        <dbReference type="ChEBI" id="CHEBI:73542"/>
        <dbReference type="ChEBI" id="CHEBI:74269"/>
        <dbReference type="EC" id="2.1.1.228"/>
    </reaction>
</comment>
<proteinExistence type="inferred from homology"/>
<dbReference type="PROSITE" id="PS51684">
    <property type="entry name" value="SAM_MT_TRM5_TYW2"/>
    <property type="match status" value="1"/>
</dbReference>
<comment type="similarity">
    <text evidence="10">Belongs to the TRM5 / TYW2 family.</text>
</comment>
<dbReference type="GeneID" id="2911026"/>
<reference evidence="13 14" key="1">
    <citation type="journal article" date="2016" name="PLoS ONE">
        <title>Sequence Assembly of Yarrowia lipolytica Strain W29/CLIB89 Shows Transposable Element Diversity.</title>
        <authorList>
            <person name="Magnan C."/>
            <person name="Yu J."/>
            <person name="Chang I."/>
            <person name="Jahn E."/>
            <person name="Kanomata Y."/>
            <person name="Wu J."/>
            <person name="Zeller M."/>
            <person name="Oakes M."/>
            <person name="Baldi P."/>
            <person name="Sandmeyer S."/>
        </authorList>
    </citation>
    <scope>NUCLEOTIDE SEQUENCE [LARGE SCALE GENOMIC DNA]</scope>
    <source>
        <strain evidence="14">CLIB89(W29)</strain>
    </source>
</reference>
<comment type="similarity">
    <text evidence="1">Belongs to the class I-like SAM-binding methyltransferase superfamily. TRM5/TYW2 family.</text>
</comment>
<feature type="binding site" evidence="10">
    <location>
        <position position="253"/>
    </location>
    <ligand>
        <name>S-adenosyl-L-methionine</name>
        <dbReference type="ChEBI" id="CHEBI:59789"/>
    </ligand>
</feature>
<evidence type="ECO:0000256" key="1">
    <source>
        <dbReference type="ARBA" id="ARBA00009775"/>
    </source>
</evidence>
<dbReference type="InterPro" id="IPR056743">
    <property type="entry name" value="TRM5-TYW2-like_MTfase"/>
</dbReference>
<dbReference type="Gene3D" id="3.40.50.150">
    <property type="entry name" value="Vaccinia Virus protein VP39"/>
    <property type="match status" value="1"/>
</dbReference>
<feature type="binding site" evidence="10">
    <location>
        <position position="402"/>
    </location>
    <ligand>
        <name>S-adenosyl-L-methionine</name>
        <dbReference type="ChEBI" id="CHEBI:59789"/>
    </ligand>
</feature>
<evidence type="ECO:0000313" key="14">
    <source>
        <dbReference type="Proteomes" id="UP000182444"/>
    </source>
</evidence>
<dbReference type="VEuPathDB" id="FungiDB:YALI0_D05489g"/>
<dbReference type="OMA" id="VGSHSQF"/>